<organism evidence="4 5">
    <name type="scientific">Paenibacillus alvei</name>
    <name type="common">Bacillus alvei</name>
    <dbReference type="NCBI Taxonomy" id="44250"/>
    <lineage>
        <taxon>Bacteria</taxon>
        <taxon>Bacillati</taxon>
        <taxon>Bacillota</taxon>
        <taxon>Bacilli</taxon>
        <taxon>Bacillales</taxon>
        <taxon>Paenibacillaceae</taxon>
        <taxon>Paenibacillus</taxon>
    </lineage>
</organism>
<comment type="caution">
    <text evidence="4">The sequence shown here is derived from an EMBL/GenBank/DDBJ whole genome shotgun (WGS) entry which is preliminary data.</text>
</comment>
<keyword evidence="1" id="KW-0808">Transferase</keyword>
<dbReference type="InterPro" id="IPR016181">
    <property type="entry name" value="Acyl_CoA_acyltransferase"/>
</dbReference>
<dbReference type="RefSeq" id="WP_163977050.1">
    <property type="nucleotide sequence ID" value="NZ_JABFOR010000001.1"/>
</dbReference>
<dbReference type="GO" id="GO:0016747">
    <property type="term" value="F:acyltransferase activity, transferring groups other than amino-acyl groups"/>
    <property type="evidence" value="ECO:0007669"/>
    <property type="project" value="InterPro"/>
</dbReference>
<evidence type="ECO:0000259" key="3">
    <source>
        <dbReference type="PROSITE" id="PS51186"/>
    </source>
</evidence>
<keyword evidence="2" id="KW-0012">Acyltransferase</keyword>
<proteinExistence type="predicted"/>
<evidence type="ECO:0000313" key="5">
    <source>
        <dbReference type="Proteomes" id="UP000552038"/>
    </source>
</evidence>
<sequence length="171" mass="18814">MHIRKAIAGDAPGIARVHVDSWRTTYQGIVSDTYLSGLSVQARQTMWEHAISQLTADKCIFVVQQKSGEIVGFAMGGPSRSEQFPNRSELYALYLLSSVQGQGIGKMLVSYVMGYMKSCGYISMLAWVLKGNSALQFYRRTGAVIVGEEDIEIGGEPHTEIAMEWAQLSIS</sequence>
<accession>A0AAP6ZRL3</accession>
<dbReference type="Gene3D" id="3.40.630.30">
    <property type="match status" value="1"/>
</dbReference>
<protein>
    <submittedName>
        <fullName evidence="4">GNAT family N-acetyltransferase</fullName>
    </submittedName>
</protein>
<evidence type="ECO:0000313" key="4">
    <source>
        <dbReference type="EMBL" id="NOJ69244.1"/>
    </source>
</evidence>
<name>A0AAP6ZRL3_PAEAL</name>
<dbReference type="Pfam" id="PF00583">
    <property type="entry name" value="Acetyltransf_1"/>
    <property type="match status" value="1"/>
</dbReference>
<dbReference type="CDD" id="cd04301">
    <property type="entry name" value="NAT_SF"/>
    <property type="match status" value="1"/>
</dbReference>
<evidence type="ECO:0000256" key="2">
    <source>
        <dbReference type="ARBA" id="ARBA00023315"/>
    </source>
</evidence>
<evidence type="ECO:0000256" key="1">
    <source>
        <dbReference type="ARBA" id="ARBA00022679"/>
    </source>
</evidence>
<dbReference type="PANTHER" id="PTHR43800:SF1">
    <property type="entry name" value="PEPTIDYL-LYSINE N-ACETYLTRANSFERASE YJAB"/>
    <property type="match status" value="1"/>
</dbReference>
<reference evidence="4 5" key="1">
    <citation type="submission" date="2020-05" db="EMBL/GenBank/DDBJ databases">
        <title>Whole genome sequencing and identification of novel metabolites from Paenibacillus alvei strain JR949.</title>
        <authorList>
            <person name="Rajendhran J."/>
            <person name="Sree Pranav P."/>
            <person name="Mahalakshmi B."/>
            <person name="Karthikeyan R."/>
        </authorList>
    </citation>
    <scope>NUCLEOTIDE SEQUENCE [LARGE SCALE GENOMIC DNA]</scope>
    <source>
        <strain evidence="4 5">JR949</strain>
    </source>
</reference>
<dbReference type="AlphaFoldDB" id="A0AAP6ZRL3"/>
<dbReference type="SUPFAM" id="SSF55729">
    <property type="entry name" value="Acyl-CoA N-acyltransferases (Nat)"/>
    <property type="match status" value="1"/>
</dbReference>
<dbReference type="EMBL" id="JABFOR010000001">
    <property type="protein sequence ID" value="NOJ69244.1"/>
    <property type="molecule type" value="Genomic_DNA"/>
</dbReference>
<gene>
    <name evidence="4" type="ORF">HMI46_01565</name>
</gene>
<dbReference type="Proteomes" id="UP000552038">
    <property type="component" value="Unassembled WGS sequence"/>
</dbReference>
<feature type="domain" description="N-acetyltransferase" evidence="3">
    <location>
        <begin position="1"/>
        <end position="168"/>
    </location>
</feature>
<dbReference type="PANTHER" id="PTHR43800">
    <property type="entry name" value="PEPTIDYL-LYSINE N-ACETYLTRANSFERASE YJAB"/>
    <property type="match status" value="1"/>
</dbReference>
<dbReference type="PROSITE" id="PS51186">
    <property type="entry name" value="GNAT"/>
    <property type="match status" value="1"/>
</dbReference>
<dbReference type="InterPro" id="IPR000182">
    <property type="entry name" value="GNAT_dom"/>
</dbReference>